<evidence type="ECO:0000256" key="1">
    <source>
        <dbReference type="ARBA" id="ARBA00004651"/>
    </source>
</evidence>
<protein>
    <submittedName>
        <fullName evidence="9">RDD family protein</fullName>
    </submittedName>
</protein>
<feature type="region of interest" description="Disordered" evidence="6">
    <location>
        <begin position="1"/>
        <end position="21"/>
    </location>
</feature>
<name>A0ABQ6HNE5_9MICO</name>
<dbReference type="EMBL" id="BSUJ01000001">
    <property type="protein sequence ID" value="GMA19941.1"/>
    <property type="molecule type" value="Genomic_DNA"/>
</dbReference>
<evidence type="ECO:0000256" key="7">
    <source>
        <dbReference type="SAM" id="Phobius"/>
    </source>
</evidence>
<evidence type="ECO:0000313" key="10">
    <source>
        <dbReference type="Proteomes" id="UP001157109"/>
    </source>
</evidence>
<dbReference type="PANTHER" id="PTHR36115:SF6">
    <property type="entry name" value="PROLINE-RICH ANTIGEN HOMOLOG"/>
    <property type="match status" value="1"/>
</dbReference>
<proteinExistence type="predicted"/>
<dbReference type="RefSeq" id="WP_241444566.1">
    <property type="nucleotide sequence ID" value="NZ_BSUJ01000001.1"/>
</dbReference>
<reference evidence="10" key="1">
    <citation type="journal article" date="2019" name="Int. J. Syst. Evol. Microbiol.">
        <title>The Global Catalogue of Microorganisms (GCM) 10K type strain sequencing project: providing services to taxonomists for standard genome sequencing and annotation.</title>
        <authorList>
            <consortium name="The Broad Institute Genomics Platform"/>
            <consortium name="The Broad Institute Genome Sequencing Center for Infectious Disease"/>
            <person name="Wu L."/>
            <person name="Ma J."/>
        </authorList>
    </citation>
    <scope>NUCLEOTIDE SEQUENCE [LARGE SCALE GENOMIC DNA]</scope>
    <source>
        <strain evidence="10">NBRC 105830</strain>
    </source>
</reference>
<dbReference type="Pfam" id="PF06271">
    <property type="entry name" value="RDD"/>
    <property type="match status" value="1"/>
</dbReference>
<evidence type="ECO:0000256" key="2">
    <source>
        <dbReference type="ARBA" id="ARBA00022475"/>
    </source>
</evidence>
<feature type="domain" description="RDD" evidence="8">
    <location>
        <begin position="70"/>
        <end position="138"/>
    </location>
</feature>
<sequence>MAQAPSTPTRPDDAHPGARLGLPADGPGSMARLGPRVLALLVDWIVCTIIAVAVLRMPYPPHGEESFKPLLVLFVEYALLVGTGGATLGHRLLGLRVVDEHGNRLGLVGATLRALLLVLVIPPMVWDRDGRGLHDRIARSVIVRAR</sequence>
<organism evidence="9 10">
    <name type="scientific">Arsenicicoccus piscis</name>
    <dbReference type="NCBI Taxonomy" id="673954"/>
    <lineage>
        <taxon>Bacteria</taxon>
        <taxon>Bacillati</taxon>
        <taxon>Actinomycetota</taxon>
        <taxon>Actinomycetes</taxon>
        <taxon>Micrococcales</taxon>
        <taxon>Intrasporangiaceae</taxon>
        <taxon>Arsenicicoccus</taxon>
    </lineage>
</organism>
<comment type="subcellular location">
    <subcellularLocation>
        <location evidence="1">Cell membrane</location>
        <topology evidence="1">Multi-pass membrane protein</topology>
    </subcellularLocation>
</comment>
<dbReference type="PANTHER" id="PTHR36115">
    <property type="entry name" value="PROLINE-RICH ANTIGEN HOMOLOG-RELATED"/>
    <property type="match status" value="1"/>
</dbReference>
<keyword evidence="3 7" id="KW-0812">Transmembrane</keyword>
<evidence type="ECO:0000256" key="3">
    <source>
        <dbReference type="ARBA" id="ARBA00022692"/>
    </source>
</evidence>
<keyword evidence="2" id="KW-1003">Cell membrane</keyword>
<keyword evidence="4 7" id="KW-1133">Transmembrane helix</keyword>
<dbReference type="InterPro" id="IPR051791">
    <property type="entry name" value="Pra-immunoreactive"/>
</dbReference>
<comment type="caution">
    <text evidence="9">The sequence shown here is derived from an EMBL/GenBank/DDBJ whole genome shotgun (WGS) entry which is preliminary data.</text>
</comment>
<evidence type="ECO:0000259" key="8">
    <source>
        <dbReference type="Pfam" id="PF06271"/>
    </source>
</evidence>
<feature type="transmembrane region" description="Helical" evidence="7">
    <location>
        <begin position="105"/>
        <end position="126"/>
    </location>
</feature>
<accession>A0ABQ6HNE5</accession>
<dbReference type="InterPro" id="IPR016795">
    <property type="entry name" value="UCP021697"/>
</dbReference>
<dbReference type="PIRSF" id="PIRSF021697">
    <property type="entry name" value="UCP021697"/>
    <property type="match status" value="1"/>
</dbReference>
<dbReference type="InterPro" id="IPR010432">
    <property type="entry name" value="RDD"/>
</dbReference>
<evidence type="ECO:0000256" key="4">
    <source>
        <dbReference type="ARBA" id="ARBA00022989"/>
    </source>
</evidence>
<keyword evidence="10" id="KW-1185">Reference proteome</keyword>
<keyword evidence="5 7" id="KW-0472">Membrane</keyword>
<evidence type="ECO:0000256" key="6">
    <source>
        <dbReference type="SAM" id="MobiDB-lite"/>
    </source>
</evidence>
<evidence type="ECO:0000313" key="9">
    <source>
        <dbReference type="EMBL" id="GMA19941.1"/>
    </source>
</evidence>
<dbReference type="Proteomes" id="UP001157109">
    <property type="component" value="Unassembled WGS sequence"/>
</dbReference>
<feature type="transmembrane region" description="Helical" evidence="7">
    <location>
        <begin position="37"/>
        <end position="59"/>
    </location>
</feature>
<evidence type="ECO:0000256" key="5">
    <source>
        <dbReference type="ARBA" id="ARBA00023136"/>
    </source>
</evidence>
<feature type="transmembrane region" description="Helical" evidence="7">
    <location>
        <begin position="71"/>
        <end position="93"/>
    </location>
</feature>
<gene>
    <name evidence="9" type="ORF">GCM10025862_19620</name>
</gene>